<name>A0ABD1NFX1_9FABA</name>
<proteinExistence type="predicted"/>
<evidence type="ECO:0000313" key="2">
    <source>
        <dbReference type="EMBL" id="KAL2347020.1"/>
    </source>
</evidence>
<sequence length="115" mass="13073">MFNLRRENKALKRQKQQPSTHGPSDNSSHHTTEAMSTSHQSSEGPSQSSRGPTPSMGLSHRHPFTPGGLLASVYHLTRIEYGIDQPEEVAKFLVGWREMKASFWGRAIERYHWKS</sequence>
<reference evidence="2 3" key="1">
    <citation type="submission" date="2024-08" db="EMBL/GenBank/DDBJ databases">
        <title>Insights into the chromosomal genome structure of Flemingia macrophylla.</title>
        <authorList>
            <person name="Ding Y."/>
            <person name="Zhao Y."/>
            <person name="Bi W."/>
            <person name="Wu M."/>
            <person name="Zhao G."/>
            <person name="Gong Y."/>
            <person name="Li W."/>
            <person name="Zhang P."/>
        </authorList>
    </citation>
    <scope>NUCLEOTIDE SEQUENCE [LARGE SCALE GENOMIC DNA]</scope>
    <source>
        <strain evidence="2">DYQJB</strain>
        <tissue evidence="2">Leaf</tissue>
    </source>
</reference>
<feature type="compositionally biased region" description="Low complexity" evidence="1">
    <location>
        <begin position="36"/>
        <end position="49"/>
    </location>
</feature>
<evidence type="ECO:0000256" key="1">
    <source>
        <dbReference type="SAM" id="MobiDB-lite"/>
    </source>
</evidence>
<feature type="compositionally biased region" description="Polar residues" evidence="1">
    <location>
        <begin position="16"/>
        <end position="26"/>
    </location>
</feature>
<feature type="compositionally biased region" description="Basic and acidic residues" evidence="1">
    <location>
        <begin position="1"/>
        <end position="10"/>
    </location>
</feature>
<keyword evidence="3" id="KW-1185">Reference proteome</keyword>
<evidence type="ECO:0000313" key="3">
    <source>
        <dbReference type="Proteomes" id="UP001603857"/>
    </source>
</evidence>
<comment type="caution">
    <text evidence="2">The sequence shown here is derived from an EMBL/GenBank/DDBJ whole genome shotgun (WGS) entry which is preliminary data.</text>
</comment>
<organism evidence="2 3">
    <name type="scientific">Flemingia macrophylla</name>
    <dbReference type="NCBI Taxonomy" id="520843"/>
    <lineage>
        <taxon>Eukaryota</taxon>
        <taxon>Viridiplantae</taxon>
        <taxon>Streptophyta</taxon>
        <taxon>Embryophyta</taxon>
        <taxon>Tracheophyta</taxon>
        <taxon>Spermatophyta</taxon>
        <taxon>Magnoliopsida</taxon>
        <taxon>eudicotyledons</taxon>
        <taxon>Gunneridae</taxon>
        <taxon>Pentapetalae</taxon>
        <taxon>rosids</taxon>
        <taxon>fabids</taxon>
        <taxon>Fabales</taxon>
        <taxon>Fabaceae</taxon>
        <taxon>Papilionoideae</taxon>
        <taxon>50 kb inversion clade</taxon>
        <taxon>NPAAA clade</taxon>
        <taxon>indigoferoid/millettioid clade</taxon>
        <taxon>Phaseoleae</taxon>
        <taxon>Flemingia</taxon>
    </lineage>
</organism>
<gene>
    <name evidence="2" type="ORF">Fmac_001020</name>
</gene>
<dbReference type="AlphaFoldDB" id="A0ABD1NFX1"/>
<dbReference type="EMBL" id="JBGMDY010000001">
    <property type="protein sequence ID" value="KAL2347020.1"/>
    <property type="molecule type" value="Genomic_DNA"/>
</dbReference>
<dbReference type="Proteomes" id="UP001603857">
    <property type="component" value="Unassembled WGS sequence"/>
</dbReference>
<protein>
    <submittedName>
        <fullName evidence="2">Uncharacterized protein</fullName>
    </submittedName>
</protein>
<accession>A0ABD1NFX1</accession>
<feature type="region of interest" description="Disordered" evidence="1">
    <location>
        <begin position="1"/>
        <end position="64"/>
    </location>
</feature>